<evidence type="ECO:0000313" key="2">
    <source>
        <dbReference type="Proteomes" id="UP001179540"/>
    </source>
</evidence>
<protein>
    <submittedName>
        <fullName evidence="1">Uncharacterized protein</fullName>
    </submittedName>
</protein>
<organism evidence="1 2">
    <name type="scientific">Porphyromonas gingivalis</name>
    <name type="common">Bacteroides gingivalis</name>
    <dbReference type="NCBI Taxonomy" id="837"/>
    <lineage>
        <taxon>Bacteria</taxon>
        <taxon>Pseudomonadati</taxon>
        <taxon>Bacteroidota</taxon>
        <taxon>Bacteroidia</taxon>
        <taxon>Bacteroidales</taxon>
        <taxon>Porphyromonadaceae</taxon>
        <taxon>Porphyromonas</taxon>
    </lineage>
</organism>
<sequence>MKYVDKQHIAYFSWIESALFYSRSEHTPKGGRATPYSDSGYAVERTELRSTALRATL</sequence>
<evidence type="ECO:0000313" key="1">
    <source>
        <dbReference type="EMBL" id="WCF99329.1"/>
    </source>
</evidence>
<name>A0AAE9X789_PORGN</name>
<dbReference type="RefSeq" id="WP_179099403.1">
    <property type="nucleotide sequence ID" value="NZ_BAABSK010000007.1"/>
</dbReference>
<gene>
    <name evidence="1" type="ORF">NY149_01430</name>
</gene>
<dbReference type="EMBL" id="CP116613">
    <property type="protein sequence ID" value="WCF99329.1"/>
    <property type="molecule type" value="Genomic_DNA"/>
</dbReference>
<dbReference type="Proteomes" id="UP001179540">
    <property type="component" value="Chromosome"/>
</dbReference>
<dbReference type="AlphaFoldDB" id="A0AAE9X789"/>
<proteinExistence type="predicted"/>
<accession>A0AAE9X789</accession>
<reference evidence="1" key="1">
    <citation type="submission" date="2023-01" db="EMBL/GenBank/DDBJ databases">
        <title>Phages are important unrecognized players in the ecology of the oral pathogen Porphyromonas gingivalis.</title>
        <authorList>
            <person name="Matrishin C.B."/>
            <person name="Kauffman K.M."/>
        </authorList>
    </citation>
    <scope>NUCLEOTIDE SEQUENCE</scope>
    <source>
        <strain evidence="1">HG1691old</strain>
    </source>
</reference>